<keyword evidence="2" id="KW-0449">Lipoprotein</keyword>
<comment type="subcellular location">
    <subcellularLocation>
        <location evidence="2">Cell membrane</location>
        <topology evidence="2">Lipid-anchor</topology>
    </subcellularLocation>
</comment>
<dbReference type="STRING" id="1246637.MTBBW1_1630006"/>
<dbReference type="Gene3D" id="2.20.200.10">
    <property type="entry name" value="Outer membrane efflux proteins (OEP)"/>
    <property type="match status" value="1"/>
</dbReference>
<dbReference type="Pfam" id="PF02321">
    <property type="entry name" value="OEP"/>
    <property type="match status" value="2"/>
</dbReference>
<evidence type="ECO:0000313" key="4">
    <source>
        <dbReference type="EMBL" id="SLM28896.1"/>
    </source>
</evidence>
<keyword evidence="2 3" id="KW-0812">Transmembrane</keyword>
<dbReference type="EMBL" id="FWEV01000072">
    <property type="protein sequence ID" value="SLM28896.1"/>
    <property type="molecule type" value="Genomic_DNA"/>
</dbReference>
<reference evidence="4 5" key="1">
    <citation type="submission" date="2017-03" db="EMBL/GenBank/DDBJ databases">
        <authorList>
            <person name="Afonso C.L."/>
            <person name="Miller P.J."/>
            <person name="Scott M.A."/>
            <person name="Spackman E."/>
            <person name="Goraichik I."/>
            <person name="Dimitrov K.M."/>
            <person name="Suarez D.L."/>
            <person name="Swayne D.E."/>
        </authorList>
    </citation>
    <scope>NUCLEOTIDE SEQUENCE [LARGE SCALE GENOMIC DNA]</scope>
    <source>
        <strain evidence="4">PRJEB14757</strain>
    </source>
</reference>
<keyword evidence="2 3" id="KW-0472">Membrane</keyword>
<gene>
    <name evidence="4" type="ORF">MTBBW1_1630006</name>
</gene>
<dbReference type="SUPFAM" id="SSF56954">
    <property type="entry name" value="Outer membrane efflux proteins (OEP)"/>
    <property type="match status" value="1"/>
</dbReference>
<dbReference type="RefSeq" id="WP_186441442.1">
    <property type="nucleotide sequence ID" value="NZ_LT828550.1"/>
</dbReference>
<evidence type="ECO:0000256" key="3">
    <source>
        <dbReference type="SAM" id="Phobius"/>
    </source>
</evidence>
<dbReference type="GO" id="GO:0005886">
    <property type="term" value="C:plasma membrane"/>
    <property type="evidence" value="ECO:0007669"/>
    <property type="project" value="UniProtKB-SubCell"/>
</dbReference>
<name>A0A1W1H8Y1_9BACT</name>
<keyword evidence="3" id="KW-1133">Transmembrane helix</keyword>
<dbReference type="InterPro" id="IPR003423">
    <property type="entry name" value="OMP_efflux"/>
</dbReference>
<dbReference type="AlphaFoldDB" id="A0A1W1H8Y1"/>
<organism evidence="4 5">
    <name type="scientific">Desulfamplus magnetovallimortis</name>
    <dbReference type="NCBI Taxonomy" id="1246637"/>
    <lineage>
        <taxon>Bacteria</taxon>
        <taxon>Pseudomonadati</taxon>
        <taxon>Thermodesulfobacteriota</taxon>
        <taxon>Desulfobacteria</taxon>
        <taxon>Desulfobacterales</taxon>
        <taxon>Desulfobacteraceae</taxon>
        <taxon>Desulfamplus</taxon>
    </lineage>
</organism>
<dbReference type="PANTHER" id="PTHR30203:SF30">
    <property type="entry name" value="OUTER MEMBRANE PROTEIN-RELATED"/>
    <property type="match status" value="1"/>
</dbReference>
<keyword evidence="2" id="KW-1134">Transmembrane beta strand</keyword>
<dbReference type="NCBIfam" id="TIGR01845">
    <property type="entry name" value="outer_NodT"/>
    <property type="match status" value="1"/>
</dbReference>
<evidence type="ECO:0000256" key="2">
    <source>
        <dbReference type="RuleBase" id="RU362097"/>
    </source>
</evidence>
<evidence type="ECO:0000313" key="5">
    <source>
        <dbReference type="Proteomes" id="UP000191931"/>
    </source>
</evidence>
<keyword evidence="5" id="KW-1185">Reference proteome</keyword>
<dbReference type="PANTHER" id="PTHR30203">
    <property type="entry name" value="OUTER MEMBRANE CATION EFFLUX PROTEIN"/>
    <property type="match status" value="1"/>
</dbReference>
<feature type="transmembrane region" description="Helical" evidence="3">
    <location>
        <begin position="12"/>
        <end position="31"/>
    </location>
</feature>
<accession>A0A1W1H8Y1</accession>
<dbReference type="Proteomes" id="UP000191931">
    <property type="component" value="Unassembled WGS sequence"/>
</dbReference>
<keyword evidence="2" id="KW-0564">Palmitate</keyword>
<protein>
    <submittedName>
        <fullName evidence="4">Outer membrane efflux protein</fullName>
    </submittedName>
</protein>
<sequence length="493" mass="55208">MKYNQLTCSKISIILISIVFISAGLMCFTGCSGRSLKEIKNLPPLPQATETMPAHYTFNKNDKQNSISAETKSPWWETFGCRELNELIEKALEGNFTIKEASARLRQAKASENSGKAALFPSITYSASASRQERDESADSNNYFSIGPAASYEIDLWGNINAAIQEAEHKTMATGFDLESAAMSVAAEVAGNWFSLISVREELALIRSQVEINKMILDLLELRFRNAMSTVLDILQQREVLARTLAKIPSVELRERNLINSIALLTGKAPVEITSVETIDLKNMPGDFPPLPDDGLPSELLFQRPDIRAAYMRFVSSRWNQLQVMNERLPSLNLTGSLLVQHTTLDNILKQWVLSLAAHVAGDIFDGGAHKASLEIAEAVVDQSLINYRETVYTAIMEVENAVASEKSRIKWIELMEAELEAAKLAMEEAKNRYINGLDPFLPFVTEQINVQNLELSLLKQQVLLFQDRVTLHRALGGNWTKTRYSFEMEQIK</sequence>
<dbReference type="GO" id="GO:0015562">
    <property type="term" value="F:efflux transmembrane transporter activity"/>
    <property type="evidence" value="ECO:0007669"/>
    <property type="project" value="InterPro"/>
</dbReference>
<comment type="similarity">
    <text evidence="1 2">Belongs to the outer membrane factor (OMF) (TC 1.B.17) family.</text>
</comment>
<proteinExistence type="inferred from homology"/>
<dbReference type="Gene3D" id="1.20.1600.10">
    <property type="entry name" value="Outer membrane efflux proteins (OEP)"/>
    <property type="match status" value="1"/>
</dbReference>
<dbReference type="InterPro" id="IPR010131">
    <property type="entry name" value="MdtP/NodT-like"/>
</dbReference>
<evidence type="ECO:0000256" key="1">
    <source>
        <dbReference type="ARBA" id="ARBA00007613"/>
    </source>
</evidence>